<feature type="compositionally biased region" description="Polar residues" evidence="1">
    <location>
        <begin position="1041"/>
        <end position="1069"/>
    </location>
</feature>
<gene>
    <name evidence="3" type="ORF">CLIB1423_08S04412</name>
</gene>
<feature type="compositionally biased region" description="Pro residues" evidence="1">
    <location>
        <begin position="867"/>
        <end position="879"/>
    </location>
</feature>
<evidence type="ECO:0000313" key="4">
    <source>
        <dbReference type="Proteomes" id="UP000837801"/>
    </source>
</evidence>
<dbReference type="InterPro" id="IPR001849">
    <property type="entry name" value="PH_domain"/>
</dbReference>
<feature type="region of interest" description="Disordered" evidence="1">
    <location>
        <begin position="434"/>
        <end position="478"/>
    </location>
</feature>
<feature type="compositionally biased region" description="Polar residues" evidence="1">
    <location>
        <begin position="774"/>
        <end position="808"/>
    </location>
</feature>
<feature type="compositionally biased region" description="Low complexity" evidence="1">
    <location>
        <begin position="1005"/>
        <end position="1027"/>
    </location>
</feature>
<feature type="compositionally biased region" description="Polar residues" evidence="1">
    <location>
        <begin position="754"/>
        <end position="766"/>
    </location>
</feature>
<dbReference type="Pfam" id="PF00169">
    <property type="entry name" value="PH"/>
    <property type="match status" value="1"/>
</dbReference>
<protein>
    <submittedName>
        <fullName evidence="3">CCR4-NOT transcriptional complex subunit Caf120p</fullName>
    </submittedName>
</protein>
<dbReference type="Proteomes" id="UP000837801">
    <property type="component" value="Unassembled WGS sequence"/>
</dbReference>
<dbReference type="InterPro" id="IPR011993">
    <property type="entry name" value="PH-like_dom_sf"/>
</dbReference>
<feature type="compositionally biased region" description="Polar residues" evidence="1">
    <location>
        <begin position="442"/>
        <end position="478"/>
    </location>
</feature>
<dbReference type="AlphaFoldDB" id="A0A9P0QQS1"/>
<dbReference type="Pfam" id="PF25381">
    <property type="entry name" value="PH_26"/>
    <property type="match status" value="1"/>
</dbReference>
<keyword evidence="4" id="KW-1185">Reference proteome</keyword>
<evidence type="ECO:0000259" key="2">
    <source>
        <dbReference type="PROSITE" id="PS50003"/>
    </source>
</evidence>
<comment type="caution">
    <text evidence="3">The sequence shown here is derived from an EMBL/GenBank/DDBJ whole genome shotgun (WGS) entry which is preliminary data.</text>
</comment>
<feature type="region of interest" description="Disordered" evidence="1">
    <location>
        <begin position="695"/>
        <end position="1139"/>
    </location>
</feature>
<feature type="domain" description="PH" evidence="2">
    <location>
        <begin position="56"/>
        <end position="176"/>
    </location>
</feature>
<feature type="region of interest" description="Disordered" evidence="1">
    <location>
        <begin position="636"/>
        <end position="672"/>
    </location>
</feature>
<feature type="compositionally biased region" description="Low complexity" evidence="1">
    <location>
        <begin position="957"/>
        <end position="979"/>
    </location>
</feature>
<dbReference type="Gene3D" id="2.30.29.30">
    <property type="entry name" value="Pleckstrin-homology domain (PH domain)/Phosphotyrosine-binding domain (PTB)"/>
    <property type="match status" value="1"/>
</dbReference>
<feature type="compositionally biased region" description="Polar residues" evidence="1">
    <location>
        <begin position="1093"/>
        <end position="1105"/>
    </location>
</feature>
<name>A0A9P0QQS1_9ASCO</name>
<dbReference type="PROSITE" id="PS50003">
    <property type="entry name" value="PH_DOMAIN"/>
    <property type="match status" value="1"/>
</dbReference>
<dbReference type="OrthoDB" id="5563754at2759"/>
<evidence type="ECO:0000256" key="1">
    <source>
        <dbReference type="SAM" id="MobiDB-lite"/>
    </source>
</evidence>
<accession>A0A9P0QQS1</accession>
<feature type="region of interest" description="Disordered" evidence="1">
    <location>
        <begin position="1"/>
        <end position="36"/>
    </location>
</feature>
<evidence type="ECO:0000313" key="3">
    <source>
        <dbReference type="EMBL" id="CAH2352935.1"/>
    </source>
</evidence>
<dbReference type="EMBL" id="CAKXYY010000008">
    <property type="protein sequence ID" value="CAH2352935.1"/>
    <property type="molecule type" value="Genomic_DNA"/>
</dbReference>
<dbReference type="SUPFAM" id="SSF50729">
    <property type="entry name" value="PH domain-like"/>
    <property type="match status" value="1"/>
</dbReference>
<feature type="compositionally biased region" description="Low complexity" evidence="1">
    <location>
        <begin position="905"/>
        <end position="929"/>
    </location>
</feature>
<feature type="compositionally biased region" description="Polar residues" evidence="1">
    <location>
        <begin position="816"/>
        <end position="828"/>
    </location>
</feature>
<dbReference type="InterPro" id="IPR058155">
    <property type="entry name" value="Skg3/CAF120-like_PH"/>
</dbReference>
<dbReference type="SMART" id="SM00233">
    <property type="entry name" value="PH"/>
    <property type="match status" value="1"/>
</dbReference>
<reference evidence="3" key="1">
    <citation type="submission" date="2022-03" db="EMBL/GenBank/DDBJ databases">
        <authorList>
            <person name="Legras J.-L."/>
            <person name="Devillers H."/>
            <person name="Grondin C."/>
        </authorList>
    </citation>
    <scope>NUCLEOTIDE SEQUENCE</scope>
    <source>
        <strain evidence="3">CLIB 1423</strain>
    </source>
</reference>
<feature type="compositionally biased region" description="Polar residues" evidence="1">
    <location>
        <begin position="891"/>
        <end position="904"/>
    </location>
</feature>
<sequence>MIKKRFGSGASNNTSPKKKAEAVYNRMASSSQHPELDDLSPELVPIVTLLSSQSHRRYHEGIFMLYYDLNGDGKPADREWKEVYGILTGNQLAYWDAANLAEFRNNPEALLEASSKPNYINFTDSVYNAMKSLPAAKQNLENVIIVSTTLKNRYIIQFKTYGDLTKWYSALRLANYEYSSLQMAYTGALLSARGSRLSDIRTVLAEKRFDHEDWVSIRYGSGMAWKRCYAVVEPSTNKKKHFTPGRILFFESEQKKKKQLMAVVSNASSVSAVYPQSPKLIDHSTMLKLEGYINFKSPSVTTKVSKKTLEDFKNTSIFMMPEEHSAVPGFDTLIRFLIPLLDSFGLYGRPTRLKADRIDPDSLLFGLPTLPHVHFLEMADVDPLTNRQDFLAWDVKQWTNELKSIMKGKLDRGYEGCGSSRGFLGAVNSLNSPGSSSGSFKRPSQPQKNMPSALSPQNSQFSANVHSGSNNSLPLQNQNHQFDRIPQGLGIEKTLSNNSNNSIPRPGQNGGVGYPAAVGAAAASASAGEVYRGAIYPGMQGSDPSLKKYDEYPNNNGLAASLPVGASEDDRRMNAHKSIQLADIYQKYSDIKSPSDKFDNKRNQILNGSHEKLVEDELPEGFKQISLQDFGLYPKNDDELFSEDDDEEDKLDSRQIGMLGSSSSTGLIVPPYGNRNSSYASVKSPMTQYHEFNEQFSKVVDGNPRRLPPQAYPNSDDEDEERNAPTPPPHSYSLDKETSPLNLSRNKPAYSSVAHGTTTPITSDSNAADYLSIHSESGKVQTTHSSPYSENSRDSGGNYPSDQRQLPSRSYDGTHRISSPNSSQNHYNAPSKAQAPPPPQIYVAGPSPIAQNPSQEVPRNFQGQPRPYSPAGPTPPPKQGPGYQQDPYKNQAYQSQPRAQPQTRSYDSPVPVVPPQQQSYPQSAQYASQKQVPPAPAPHQYQQNPPLQTKPRPPPQQYQQGPPSQQYQQGPPAPQKYQQGPPPPQQYQQGPPPPQQYQQGPPPQQYQQPPQQYRPAPQQYQQGVPPQSYRPPPQQQPRMPASSNYQRQHTPPQQVRMQPQSGIPPSVNVQQQRPQPQRTKSQTAANMRGYSDASPQYQYSYQVSPNPTPGASHHPERKPPPGPQPQAPRGNPYANSRQY</sequence>
<organism evidence="3 4">
    <name type="scientific">[Candida] railenensis</name>
    <dbReference type="NCBI Taxonomy" id="45579"/>
    <lineage>
        <taxon>Eukaryota</taxon>
        <taxon>Fungi</taxon>
        <taxon>Dikarya</taxon>
        <taxon>Ascomycota</taxon>
        <taxon>Saccharomycotina</taxon>
        <taxon>Pichiomycetes</taxon>
        <taxon>Debaryomycetaceae</taxon>
        <taxon>Kurtzmaniella</taxon>
    </lineage>
</organism>
<feature type="compositionally biased region" description="Pro residues" evidence="1">
    <location>
        <begin position="980"/>
        <end position="1004"/>
    </location>
</feature>
<feature type="compositionally biased region" description="Polar residues" evidence="1">
    <location>
        <begin position="849"/>
        <end position="863"/>
    </location>
</feature>
<feature type="compositionally biased region" description="Acidic residues" evidence="1">
    <location>
        <begin position="639"/>
        <end position="650"/>
    </location>
</feature>
<proteinExistence type="predicted"/>